<dbReference type="GO" id="GO:0016020">
    <property type="term" value="C:membrane"/>
    <property type="evidence" value="ECO:0007669"/>
    <property type="project" value="InterPro"/>
</dbReference>
<evidence type="ECO:0000313" key="8">
    <source>
        <dbReference type="EMBL" id="AIL32266.1"/>
    </source>
</evidence>
<evidence type="ECO:0000256" key="4">
    <source>
        <dbReference type="RuleBase" id="RU003744"/>
    </source>
</evidence>
<feature type="signal peptide" evidence="5">
    <location>
        <begin position="1"/>
        <end position="21"/>
    </location>
</feature>
<dbReference type="GO" id="GO:0030313">
    <property type="term" value="C:cell envelope"/>
    <property type="evidence" value="ECO:0007669"/>
    <property type="project" value="UniProtKB-SubCell"/>
</dbReference>
<evidence type="ECO:0000313" key="9">
    <source>
        <dbReference type="Proteomes" id="UP000028945"/>
    </source>
</evidence>
<dbReference type="InterPro" id="IPR018313">
    <property type="entry name" value="SBP_3_CS"/>
</dbReference>
<dbReference type="SMART" id="SM00062">
    <property type="entry name" value="PBPb"/>
    <property type="match status" value="1"/>
</dbReference>
<evidence type="ECO:0000256" key="2">
    <source>
        <dbReference type="ARBA" id="ARBA00010333"/>
    </source>
</evidence>
<dbReference type="PROSITE" id="PS01039">
    <property type="entry name" value="SBP_BACTERIAL_3"/>
    <property type="match status" value="1"/>
</dbReference>
<dbReference type="KEGG" id="bpsi:IX83_02100"/>
<dbReference type="STRING" id="1072685.IX83_02100"/>
<dbReference type="Proteomes" id="UP000028945">
    <property type="component" value="Chromosome"/>
</dbReference>
<dbReference type="SMART" id="SM00079">
    <property type="entry name" value="PBPe"/>
    <property type="match status" value="1"/>
</dbReference>
<dbReference type="EMBL" id="CP009238">
    <property type="protein sequence ID" value="AIL32266.1"/>
    <property type="molecule type" value="Genomic_DNA"/>
</dbReference>
<feature type="domain" description="Solute-binding protein family 3/N-terminal" evidence="6">
    <location>
        <begin position="23"/>
        <end position="243"/>
    </location>
</feature>
<reference evidence="8 9" key="1">
    <citation type="journal article" date="2014" name="BMC Genomics">
        <title>A genomic perspective on a new bacterial genus and species from the Alcaligenaceae family, Basilea psittacipulmonis.</title>
        <authorList>
            <person name="Whiteson K.L."/>
            <person name="Hernandez D."/>
            <person name="Lazarevic V."/>
            <person name="Gaia N."/>
            <person name="Farinelli L."/>
            <person name="Francois P."/>
            <person name="Pilo P."/>
            <person name="Frey J."/>
            <person name="Schrenzel J."/>
        </authorList>
    </citation>
    <scope>NUCLEOTIDE SEQUENCE [LARGE SCALE GENOMIC DNA]</scope>
    <source>
        <strain evidence="8 9">DSM 24701</strain>
    </source>
</reference>
<proteinExistence type="inferred from homology"/>
<feature type="chain" id="PRO_5001718026" description="Glutamine ABC transporter substrate-bindnig protein" evidence="5">
    <location>
        <begin position="22"/>
        <end position="245"/>
    </location>
</feature>
<evidence type="ECO:0000259" key="7">
    <source>
        <dbReference type="SMART" id="SM00079"/>
    </source>
</evidence>
<accession>A0A077DDR7</accession>
<dbReference type="Pfam" id="PF00497">
    <property type="entry name" value="SBP_bac_3"/>
    <property type="match status" value="1"/>
</dbReference>
<dbReference type="AlphaFoldDB" id="A0A077DDR7"/>
<dbReference type="InterPro" id="IPR001638">
    <property type="entry name" value="Solute-binding_3/MltF_N"/>
</dbReference>
<organism evidence="8 9">
    <name type="scientific">Basilea psittacipulmonis DSM 24701</name>
    <dbReference type="NCBI Taxonomy" id="1072685"/>
    <lineage>
        <taxon>Bacteria</taxon>
        <taxon>Pseudomonadati</taxon>
        <taxon>Pseudomonadota</taxon>
        <taxon>Betaproteobacteria</taxon>
        <taxon>Burkholderiales</taxon>
        <taxon>Alcaligenaceae</taxon>
        <taxon>Basilea</taxon>
    </lineage>
</organism>
<keyword evidence="3 5" id="KW-0732">Signal</keyword>
<dbReference type="SUPFAM" id="SSF53850">
    <property type="entry name" value="Periplasmic binding protein-like II"/>
    <property type="match status" value="1"/>
</dbReference>
<dbReference type="PANTHER" id="PTHR35936:SF38">
    <property type="entry name" value="GLUTAMINE-BINDING PERIPLASMIC PROTEIN"/>
    <property type="match status" value="1"/>
</dbReference>
<keyword evidence="9" id="KW-1185">Reference proteome</keyword>
<feature type="domain" description="Ionotropic glutamate receptor C-terminal" evidence="7">
    <location>
        <begin position="23"/>
        <end position="242"/>
    </location>
</feature>
<evidence type="ECO:0008006" key="10">
    <source>
        <dbReference type="Google" id="ProtNLM"/>
    </source>
</evidence>
<dbReference type="eggNOG" id="COG0834">
    <property type="taxonomic scope" value="Bacteria"/>
</dbReference>
<comment type="subcellular location">
    <subcellularLocation>
        <location evidence="1">Cell envelope</location>
    </subcellularLocation>
</comment>
<dbReference type="InterPro" id="IPR001320">
    <property type="entry name" value="Iontro_rcpt_C"/>
</dbReference>
<evidence type="ECO:0000259" key="6">
    <source>
        <dbReference type="SMART" id="SM00062"/>
    </source>
</evidence>
<evidence type="ECO:0000256" key="1">
    <source>
        <dbReference type="ARBA" id="ARBA00004196"/>
    </source>
</evidence>
<dbReference type="Gene3D" id="3.40.190.10">
    <property type="entry name" value="Periplasmic binding protein-like II"/>
    <property type="match status" value="2"/>
</dbReference>
<dbReference type="GO" id="GO:0015276">
    <property type="term" value="F:ligand-gated monoatomic ion channel activity"/>
    <property type="evidence" value="ECO:0007669"/>
    <property type="project" value="InterPro"/>
</dbReference>
<dbReference type="PANTHER" id="PTHR35936">
    <property type="entry name" value="MEMBRANE-BOUND LYTIC MUREIN TRANSGLYCOSYLASE F"/>
    <property type="match status" value="1"/>
</dbReference>
<evidence type="ECO:0000256" key="5">
    <source>
        <dbReference type="SAM" id="SignalP"/>
    </source>
</evidence>
<evidence type="ECO:0000256" key="3">
    <source>
        <dbReference type="ARBA" id="ARBA00022729"/>
    </source>
</evidence>
<protein>
    <recommendedName>
        <fullName evidence="10">Glutamine ABC transporter substrate-bindnig protein</fullName>
    </recommendedName>
</protein>
<comment type="similarity">
    <text evidence="2 4">Belongs to the bacterial solute-binding protein 3 family.</text>
</comment>
<sequence>MLKKCLASFLLLWACVLPSQAKTLQIGLDVSCVPFMIQKGNTLTGFDVEIWRAIAKKLDLEYNFQPMEFSGVIPGLQTRNLDVAVASLTINEKRKKIVEFSDPYYDAGLSALTRIEDKDKYNSLEALKGAKIAVKIGTSAVDFLKKNGITENITYYPNDDNMYLALKTHRVNAVVYDTPNLRYFAKVGGEGKVAVATDLVSDEQYGIAFPKGSKLVHDVNRALKEIREDGTYDAIYEEWFGSPSK</sequence>
<gene>
    <name evidence="8" type="ORF">IX83_02100</name>
</gene>
<name>A0A077DDR7_9BURK</name>
<dbReference type="HOGENOM" id="CLU_019602_18_2_4"/>